<organism evidence="1 2">
    <name type="scientific">Piloderma croceum (strain F 1598)</name>
    <dbReference type="NCBI Taxonomy" id="765440"/>
    <lineage>
        <taxon>Eukaryota</taxon>
        <taxon>Fungi</taxon>
        <taxon>Dikarya</taxon>
        <taxon>Basidiomycota</taxon>
        <taxon>Agaricomycotina</taxon>
        <taxon>Agaricomycetes</taxon>
        <taxon>Agaricomycetidae</taxon>
        <taxon>Atheliales</taxon>
        <taxon>Atheliaceae</taxon>
        <taxon>Piloderma</taxon>
    </lineage>
</organism>
<dbReference type="EMBL" id="KN832988">
    <property type="protein sequence ID" value="KIM84136.1"/>
    <property type="molecule type" value="Genomic_DNA"/>
</dbReference>
<name>A0A0C3G0G8_PILCF</name>
<evidence type="ECO:0000313" key="1">
    <source>
        <dbReference type="EMBL" id="KIM84136.1"/>
    </source>
</evidence>
<dbReference type="HOGENOM" id="CLU_2886618_0_0_1"/>
<dbReference type="AlphaFoldDB" id="A0A0C3G0G8"/>
<evidence type="ECO:0000313" key="2">
    <source>
        <dbReference type="Proteomes" id="UP000054166"/>
    </source>
</evidence>
<sequence>MLGDDGTCQERPGYTKRPPGLASLVVVDLLRADGLSPQIMPGMESALNRALWIFPLTVGTLQK</sequence>
<protein>
    <submittedName>
        <fullName evidence="1">Uncharacterized protein</fullName>
    </submittedName>
</protein>
<dbReference type="InParanoid" id="A0A0C3G0G8"/>
<proteinExistence type="predicted"/>
<gene>
    <name evidence="1" type="ORF">PILCRDRAFT_818454</name>
</gene>
<reference evidence="1 2" key="1">
    <citation type="submission" date="2014-04" db="EMBL/GenBank/DDBJ databases">
        <authorList>
            <consortium name="DOE Joint Genome Institute"/>
            <person name="Kuo A."/>
            <person name="Tarkka M."/>
            <person name="Buscot F."/>
            <person name="Kohler A."/>
            <person name="Nagy L.G."/>
            <person name="Floudas D."/>
            <person name="Copeland A."/>
            <person name="Barry K.W."/>
            <person name="Cichocki N."/>
            <person name="Veneault-Fourrey C."/>
            <person name="LaButti K."/>
            <person name="Lindquist E.A."/>
            <person name="Lipzen A."/>
            <person name="Lundell T."/>
            <person name="Morin E."/>
            <person name="Murat C."/>
            <person name="Sun H."/>
            <person name="Tunlid A."/>
            <person name="Henrissat B."/>
            <person name="Grigoriev I.V."/>
            <person name="Hibbett D.S."/>
            <person name="Martin F."/>
            <person name="Nordberg H.P."/>
            <person name="Cantor M.N."/>
            <person name="Hua S.X."/>
        </authorList>
    </citation>
    <scope>NUCLEOTIDE SEQUENCE [LARGE SCALE GENOMIC DNA]</scope>
    <source>
        <strain evidence="1 2">F 1598</strain>
    </source>
</reference>
<reference evidence="2" key="2">
    <citation type="submission" date="2015-01" db="EMBL/GenBank/DDBJ databases">
        <title>Evolutionary Origins and Diversification of the Mycorrhizal Mutualists.</title>
        <authorList>
            <consortium name="DOE Joint Genome Institute"/>
            <consortium name="Mycorrhizal Genomics Consortium"/>
            <person name="Kohler A."/>
            <person name="Kuo A."/>
            <person name="Nagy L.G."/>
            <person name="Floudas D."/>
            <person name="Copeland A."/>
            <person name="Barry K.W."/>
            <person name="Cichocki N."/>
            <person name="Veneault-Fourrey C."/>
            <person name="LaButti K."/>
            <person name="Lindquist E.A."/>
            <person name="Lipzen A."/>
            <person name="Lundell T."/>
            <person name="Morin E."/>
            <person name="Murat C."/>
            <person name="Riley R."/>
            <person name="Ohm R."/>
            <person name="Sun H."/>
            <person name="Tunlid A."/>
            <person name="Henrissat B."/>
            <person name="Grigoriev I.V."/>
            <person name="Hibbett D.S."/>
            <person name="Martin F."/>
        </authorList>
    </citation>
    <scope>NUCLEOTIDE SEQUENCE [LARGE SCALE GENOMIC DNA]</scope>
    <source>
        <strain evidence="2">F 1598</strain>
    </source>
</reference>
<keyword evidence="2" id="KW-1185">Reference proteome</keyword>
<dbReference type="Proteomes" id="UP000054166">
    <property type="component" value="Unassembled WGS sequence"/>
</dbReference>
<accession>A0A0C3G0G8</accession>